<feature type="region of interest" description="Disordered" evidence="1">
    <location>
        <begin position="174"/>
        <end position="285"/>
    </location>
</feature>
<dbReference type="AlphaFoldDB" id="A0A9N9DM64"/>
<sequence length="285" mass="29635">MKDKRISSFLLADDFASAAIVSCFALAGNFTILGDGEGQGSFSITFTFRVLESNYATNLFSKIGLLAFSSGQFQLKITSVSLSHIQDNSMEVVDNNKTEVTIVMTNRYNTLIVVTELHLRRPYMGSLSYDIANKLWTPLKTVYNDHSCFPTKNFVLAYAILISVALTTANPIKRGSGNGNGNGNGNEGSLNGNGNGNLNAGNANGNLNGNGNKGSLNGNGNGNLNAGSANGNLNGNGNKGSLNGNGNGNGNEGIANANLNGNGNKGSLNENGNGDGNEGEVLIVE</sequence>
<reference evidence="2" key="1">
    <citation type="submission" date="2021-06" db="EMBL/GenBank/DDBJ databases">
        <authorList>
            <person name="Kallberg Y."/>
            <person name="Tangrot J."/>
            <person name="Rosling A."/>
        </authorList>
    </citation>
    <scope>NUCLEOTIDE SEQUENCE</scope>
    <source>
        <strain evidence="2">FL130A</strain>
    </source>
</reference>
<feature type="compositionally biased region" description="Gly residues" evidence="1">
    <location>
        <begin position="176"/>
        <end position="195"/>
    </location>
</feature>
<feature type="compositionally biased region" description="Low complexity" evidence="1">
    <location>
        <begin position="252"/>
        <end position="272"/>
    </location>
</feature>
<gene>
    <name evidence="2" type="ORF">ALEPTO_LOCUS9791</name>
</gene>
<evidence type="ECO:0000313" key="3">
    <source>
        <dbReference type="Proteomes" id="UP000789508"/>
    </source>
</evidence>
<accession>A0A9N9DM64</accession>
<name>A0A9N9DM64_9GLOM</name>
<keyword evidence="3" id="KW-1185">Reference proteome</keyword>
<feature type="compositionally biased region" description="Low complexity" evidence="1">
    <location>
        <begin position="196"/>
        <end position="242"/>
    </location>
</feature>
<proteinExistence type="predicted"/>
<dbReference type="EMBL" id="CAJVPS010008527">
    <property type="protein sequence ID" value="CAG8643519.1"/>
    <property type="molecule type" value="Genomic_DNA"/>
</dbReference>
<organism evidence="2 3">
    <name type="scientific">Ambispora leptoticha</name>
    <dbReference type="NCBI Taxonomy" id="144679"/>
    <lineage>
        <taxon>Eukaryota</taxon>
        <taxon>Fungi</taxon>
        <taxon>Fungi incertae sedis</taxon>
        <taxon>Mucoromycota</taxon>
        <taxon>Glomeromycotina</taxon>
        <taxon>Glomeromycetes</taxon>
        <taxon>Archaeosporales</taxon>
        <taxon>Ambisporaceae</taxon>
        <taxon>Ambispora</taxon>
    </lineage>
</organism>
<evidence type="ECO:0000256" key="1">
    <source>
        <dbReference type="SAM" id="MobiDB-lite"/>
    </source>
</evidence>
<protein>
    <submittedName>
        <fullName evidence="2">2342_t:CDS:1</fullName>
    </submittedName>
</protein>
<evidence type="ECO:0000313" key="2">
    <source>
        <dbReference type="EMBL" id="CAG8643519.1"/>
    </source>
</evidence>
<comment type="caution">
    <text evidence="2">The sequence shown here is derived from an EMBL/GenBank/DDBJ whole genome shotgun (WGS) entry which is preliminary data.</text>
</comment>
<dbReference type="Proteomes" id="UP000789508">
    <property type="component" value="Unassembled WGS sequence"/>
</dbReference>